<accession>A0A399R1Y1</accession>
<feature type="domain" description="EthD" evidence="1">
    <location>
        <begin position="12"/>
        <end position="107"/>
    </location>
</feature>
<keyword evidence="3" id="KW-1185">Reference proteome</keyword>
<name>A0A399R1Y1_9PROT</name>
<gene>
    <name evidence="2" type="ORF">D1224_04865</name>
</gene>
<proteinExistence type="predicted"/>
<evidence type="ECO:0000313" key="2">
    <source>
        <dbReference type="EMBL" id="RIJ23599.1"/>
    </source>
</evidence>
<dbReference type="Gene3D" id="3.30.70.100">
    <property type="match status" value="1"/>
</dbReference>
<protein>
    <submittedName>
        <fullName evidence="2">EthD family reductase</fullName>
    </submittedName>
</protein>
<dbReference type="Pfam" id="PF07110">
    <property type="entry name" value="EthD"/>
    <property type="match status" value="1"/>
</dbReference>
<dbReference type="NCBIfam" id="TIGR02118">
    <property type="entry name" value="EthD family reductase"/>
    <property type="match status" value="1"/>
</dbReference>
<dbReference type="SUPFAM" id="SSF54909">
    <property type="entry name" value="Dimeric alpha+beta barrel"/>
    <property type="match status" value="1"/>
</dbReference>
<dbReference type="GO" id="GO:0016491">
    <property type="term" value="F:oxidoreductase activity"/>
    <property type="evidence" value="ECO:0007669"/>
    <property type="project" value="InterPro"/>
</dbReference>
<dbReference type="OrthoDB" id="6369070at2"/>
<dbReference type="AlphaFoldDB" id="A0A399R1Y1"/>
<reference evidence="2 3" key="1">
    <citation type="submission" date="2018-08" db="EMBL/GenBank/DDBJ databases">
        <title>Henriciella mobilis sp. nov., isolated from seawater.</title>
        <authorList>
            <person name="Cheng H."/>
            <person name="Wu Y.-H."/>
            <person name="Xu X.-W."/>
            <person name="Guo L.-L."/>
        </authorList>
    </citation>
    <scope>NUCLEOTIDE SEQUENCE [LARGE SCALE GENOMIC DNA]</scope>
    <source>
        <strain evidence="2 3">CCUG66934</strain>
    </source>
</reference>
<evidence type="ECO:0000313" key="3">
    <source>
        <dbReference type="Proteomes" id="UP000265431"/>
    </source>
</evidence>
<dbReference type="InterPro" id="IPR011008">
    <property type="entry name" value="Dimeric_a/b-barrel"/>
</dbReference>
<organism evidence="2 3">
    <name type="scientific">Henriciella barbarensis</name>
    <dbReference type="NCBI Taxonomy" id="86342"/>
    <lineage>
        <taxon>Bacteria</taxon>
        <taxon>Pseudomonadati</taxon>
        <taxon>Pseudomonadota</taxon>
        <taxon>Alphaproteobacteria</taxon>
        <taxon>Hyphomonadales</taxon>
        <taxon>Hyphomonadaceae</taxon>
        <taxon>Henriciella</taxon>
    </lineage>
</organism>
<sequence>MIKLTFCLHRLPHLSRDEFQTYWRENHAPLVAKHAKTLGIARYVQVHALTHDFNGVMRDSRDAPDMYDGIAEIYFESWDALFEAGENEGNAEAGAALLEDERKFIDLPRSPLWFNEEHVIVG</sequence>
<dbReference type="Proteomes" id="UP000265431">
    <property type="component" value="Unassembled WGS sequence"/>
</dbReference>
<dbReference type="EMBL" id="QWGB01000005">
    <property type="protein sequence ID" value="RIJ23599.1"/>
    <property type="molecule type" value="Genomic_DNA"/>
</dbReference>
<dbReference type="RefSeq" id="WP_119378788.1">
    <property type="nucleotide sequence ID" value="NZ_QWGB01000005.1"/>
</dbReference>
<dbReference type="InterPro" id="IPR009799">
    <property type="entry name" value="EthD_dom"/>
</dbReference>
<evidence type="ECO:0000259" key="1">
    <source>
        <dbReference type="Pfam" id="PF07110"/>
    </source>
</evidence>
<comment type="caution">
    <text evidence="2">The sequence shown here is derived from an EMBL/GenBank/DDBJ whole genome shotgun (WGS) entry which is preliminary data.</text>
</comment>